<keyword evidence="4" id="KW-0418">Kinase</keyword>
<evidence type="ECO:0000259" key="7">
    <source>
        <dbReference type="Pfam" id="PF01636"/>
    </source>
</evidence>
<evidence type="ECO:0000313" key="8">
    <source>
        <dbReference type="EMBL" id="MDM3929844.1"/>
    </source>
</evidence>
<dbReference type="Gene3D" id="3.90.1200.10">
    <property type="match status" value="1"/>
</dbReference>
<dbReference type="Proteomes" id="UP001529272">
    <property type="component" value="Unassembled WGS sequence"/>
</dbReference>
<comment type="similarity">
    <text evidence="1">Belongs to the aminoglycoside phosphotransferase family.</text>
</comment>
<dbReference type="Gene3D" id="3.30.200.20">
    <property type="entry name" value="Phosphorylase Kinase, domain 1"/>
    <property type="match status" value="1"/>
</dbReference>
<reference evidence="8" key="1">
    <citation type="submission" date="2023-06" db="EMBL/GenBank/DDBJ databases">
        <title>Itaconate inhibition of nontuberculous mycobacteria.</title>
        <authorList>
            <person name="Breen P."/>
            <person name="Zimbric M."/>
            <person name="Caverly L."/>
        </authorList>
    </citation>
    <scope>NUCLEOTIDE SEQUENCE</scope>
    <source>
        <strain evidence="8">FLAC1071</strain>
    </source>
</reference>
<dbReference type="InterPro" id="IPR011009">
    <property type="entry name" value="Kinase-like_dom_sf"/>
</dbReference>
<dbReference type="PIRSF" id="PIRSF000706">
    <property type="entry name" value="Kanamycin_kin"/>
    <property type="match status" value="1"/>
</dbReference>
<dbReference type="InterPro" id="IPR024165">
    <property type="entry name" value="Kan/Strep_kinase"/>
</dbReference>
<feature type="domain" description="Aminoglycoside phosphotransferase" evidence="7">
    <location>
        <begin position="144"/>
        <end position="222"/>
    </location>
</feature>
<keyword evidence="2" id="KW-0808">Transferase</keyword>
<evidence type="ECO:0000313" key="9">
    <source>
        <dbReference type="Proteomes" id="UP001529272"/>
    </source>
</evidence>
<keyword evidence="6" id="KW-0046">Antibiotic resistance</keyword>
<keyword evidence="9" id="KW-1185">Reference proteome</keyword>
<dbReference type="EMBL" id="JASZZX010000048">
    <property type="protein sequence ID" value="MDM3929844.1"/>
    <property type="molecule type" value="Genomic_DNA"/>
</dbReference>
<keyword evidence="5" id="KW-0067">ATP-binding</keyword>
<proteinExistence type="inferred from homology"/>
<dbReference type="RefSeq" id="WP_069954289.1">
    <property type="nucleotide sequence ID" value="NZ_CP012886.2"/>
</dbReference>
<dbReference type="InterPro" id="IPR002575">
    <property type="entry name" value="Aminoglycoside_PTrfase"/>
</dbReference>
<comment type="caution">
    <text evidence="8">The sequence shown here is derived from an EMBL/GenBank/DDBJ whole genome shotgun (WGS) entry which is preliminary data.</text>
</comment>
<protein>
    <submittedName>
        <fullName evidence="8">Phosphotransferase</fullName>
    </submittedName>
</protein>
<sequence>MTVPVAPVPVPAVVRRLSAGRHVLPVWVNELGGVTFRVGAEFVKTSCLQDFSAEAARMCWAARYTTVPELLGVGVDAECAWLHTAGLPGESAVHPRWLAHPRAAARAIGAGLRALHNRLPVADCPFDWSVHTRIAGLSARQRAQLGEAPPVDQLVVCHGDACAPNTVIAEDGSCSGHVDLGDLGVADRWADLAVATLSLGWNYPGDWEGELLDAYGAEPDPLRIGYYRRLWNVTDDC</sequence>
<name>A0ABT7P974_MYCIT</name>
<evidence type="ECO:0000256" key="2">
    <source>
        <dbReference type="ARBA" id="ARBA00022679"/>
    </source>
</evidence>
<dbReference type="SUPFAM" id="SSF56112">
    <property type="entry name" value="Protein kinase-like (PK-like)"/>
    <property type="match status" value="1"/>
</dbReference>
<keyword evidence="3" id="KW-0547">Nucleotide-binding</keyword>
<evidence type="ECO:0000256" key="4">
    <source>
        <dbReference type="ARBA" id="ARBA00022777"/>
    </source>
</evidence>
<evidence type="ECO:0000256" key="5">
    <source>
        <dbReference type="ARBA" id="ARBA00022840"/>
    </source>
</evidence>
<organism evidence="8 9">
    <name type="scientific">Mycobacterium intracellulare subsp. chimaera</name>
    <dbReference type="NCBI Taxonomy" id="222805"/>
    <lineage>
        <taxon>Bacteria</taxon>
        <taxon>Bacillati</taxon>
        <taxon>Actinomycetota</taxon>
        <taxon>Actinomycetes</taxon>
        <taxon>Mycobacteriales</taxon>
        <taxon>Mycobacteriaceae</taxon>
        <taxon>Mycobacterium</taxon>
        <taxon>Mycobacterium avium complex (MAC)</taxon>
    </lineage>
</organism>
<evidence type="ECO:0000256" key="1">
    <source>
        <dbReference type="ARBA" id="ARBA00006219"/>
    </source>
</evidence>
<evidence type="ECO:0000256" key="6">
    <source>
        <dbReference type="ARBA" id="ARBA00023251"/>
    </source>
</evidence>
<evidence type="ECO:0000256" key="3">
    <source>
        <dbReference type="ARBA" id="ARBA00022741"/>
    </source>
</evidence>
<gene>
    <name evidence="8" type="ORF">QRB35_28090</name>
</gene>
<dbReference type="CDD" id="cd05150">
    <property type="entry name" value="APH"/>
    <property type="match status" value="1"/>
</dbReference>
<dbReference type="Pfam" id="PF01636">
    <property type="entry name" value="APH"/>
    <property type="match status" value="1"/>
</dbReference>
<accession>A0ABT7P974</accession>
<reference evidence="8" key="2">
    <citation type="submission" date="2023-06" db="EMBL/GenBank/DDBJ databases">
        <authorList>
            <person name="Spilker T."/>
        </authorList>
    </citation>
    <scope>NUCLEOTIDE SEQUENCE</scope>
    <source>
        <strain evidence="8">FLAC1071</strain>
    </source>
</reference>